<name>A0A6J7ECW8_9ZZZZ</name>
<gene>
    <name evidence="2" type="ORF">UFOPK3164_00965</name>
    <name evidence="3" type="ORF">UFOPK3427_01460</name>
    <name evidence="4" type="ORF">UFOPK4112_01720</name>
</gene>
<accession>A0A6J7ECW8</accession>
<proteinExistence type="predicted"/>
<dbReference type="EMBL" id="CAFABE010000040">
    <property type="protein sequence ID" value="CAB4828855.1"/>
    <property type="molecule type" value="Genomic_DNA"/>
</dbReference>
<protein>
    <submittedName>
        <fullName evidence="3">Unannotated protein</fullName>
    </submittedName>
</protein>
<dbReference type="EMBL" id="CAFBLT010000002">
    <property type="protein sequence ID" value="CAB4880876.1"/>
    <property type="molecule type" value="Genomic_DNA"/>
</dbReference>
<dbReference type="Gene3D" id="3.30.9.10">
    <property type="entry name" value="D-Amino Acid Oxidase, subunit A, domain 2"/>
    <property type="match status" value="1"/>
</dbReference>
<feature type="domain" description="FAD dependent oxidoreductase" evidence="1">
    <location>
        <begin position="31"/>
        <end position="400"/>
    </location>
</feature>
<evidence type="ECO:0000313" key="3">
    <source>
        <dbReference type="EMBL" id="CAB4880876.1"/>
    </source>
</evidence>
<dbReference type="EMBL" id="CAFBPM010000026">
    <property type="protein sequence ID" value="CAB5031598.1"/>
    <property type="molecule type" value="Genomic_DNA"/>
</dbReference>
<evidence type="ECO:0000313" key="4">
    <source>
        <dbReference type="EMBL" id="CAB5031598.1"/>
    </source>
</evidence>
<reference evidence="3" key="1">
    <citation type="submission" date="2020-05" db="EMBL/GenBank/DDBJ databases">
        <authorList>
            <person name="Chiriac C."/>
            <person name="Salcher M."/>
            <person name="Ghai R."/>
            <person name="Kavagutti S V."/>
        </authorList>
    </citation>
    <scope>NUCLEOTIDE SEQUENCE</scope>
</reference>
<dbReference type="AlphaFoldDB" id="A0A6J7ECW8"/>
<dbReference type="Pfam" id="PF01266">
    <property type="entry name" value="DAO"/>
    <property type="match status" value="1"/>
</dbReference>
<dbReference type="InterPro" id="IPR036188">
    <property type="entry name" value="FAD/NAD-bd_sf"/>
</dbReference>
<dbReference type="GO" id="GO:0005737">
    <property type="term" value="C:cytoplasm"/>
    <property type="evidence" value="ECO:0007669"/>
    <property type="project" value="TreeGrafter"/>
</dbReference>
<organism evidence="3">
    <name type="scientific">freshwater metagenome</name>
    <dbReference type="NCBI Taxonomy" id="449393"/>
    <lineage>
        <taxon>unclassified sequences</taxon>
        <taxon>metagenomes</taxon>
        <taxon>ecological metagenomes</taxon>
    </lineage>
</organism>
<evidence type="ECO:0000259" key="1">
    <source>
        <dbReference type="Pfam" id="PF01266"/>
    </source>
</evidence>
<dbReference type="InterPro" id="IPR006076">
    <property type="entry name" value="FAD-dep_OxRdtase"/>
</dbReference>
<dbReference type="PANTHER" id="PTHR13847:SF285">
    <property type="entry name" value="FAD DEPENDENT OXIDOREDUCTASE DOMAIN-CONTAINING PROTEIN"/>
    <property type="match status" value="1"/>
</dbReference>
<sequence>MARSIRDLSLWWDELGEPTPRASLNGDLDVDIAIVGGGFTGLWTARSLKEIDRDLRIAIIEKEVCGFGASGRNGGWASALFAASDAKIARESGAAQAHAMRQAMNESIGAIERATHEDGIECHFAQGGSIVMARNDAQVSRSHDEILEARSLGFGEDTVHWLDAKDAANIIQARNVMGGTYTPHCASLQPAKLVRGLSDSLERKGVVIYEQTTARSLHPGTAHSRPCVVTENGTVRADVVVRATEGWTSQFQESRKAVIPVYSLMIATEPLSQEQWSEIGLQNRETFADHRHMVIYGQRTHDGRIAFGGRGAPYHFGSTIKSSYNQNQKVFATLRTTLLDLFPQLSNVAITHQWGGPLGIPRDWYSSVTFDKTTGMAAAGGYVGDGVTTSNLAGRTLADLILDNDSALTRLPWVNHHSPAWEPEPFRWIGVNAGIKAAGFSDASEQRRGKPSWVGDKLASLLGG</sequence>
<evidence type="ECO:0000313" key="2">
    <source>
        <dbReference type="EMBL" id="CAB4828855.1"/>
    </source>
</evidence>
<dbReference type="SUPFAM" id="SSF51905">
    <property type="entry name" value="FAD/NAD(P)-binding domain"/>
    <property type="match status" value="1"/>
</dbReference>
<dbReference type="PANTHER" id="PTHR13847">
    <property type="entry name" value="SARCOSINE DEHYDROGENASE-RELATED"/>
    <property type="match status" value="1"/>
</dbReference>
<dbReference type="Gene3D" id="3.50.50.60">
    <property type="entry name" value="FAD/NAD(P)-binding domain"/>
    <property type="match status" value="1"/>
</dbReference>